<feature type="domain" description="Ig-like" evidence="5">
    <location>
        <begin position="99"/>
        <end position="182"/>
    </location>
</feature>
<keyword evidence="3" id="KW-1015">Disulfide bond</keyword>
<accession>S4RV30</accession>
<dbReference type="STRING" id="7757.ENSPMAP00000009070"/>
<name>S4RV30_PETMA</name>
<dbReference type="Gene3D" id="2.60.40.10">
    <property type="entry name" value="Immunoglobulins"/>
    <property type="match status" value="2"/>
</dbReference>
<dbReference type="PROSITE" id="PS50835">
    <property type="entry name" value="IG_LIKE"/>
    <property type="match status" value="2"/>
</dbReference>
<evidence type="ECO:0000256" key="1">
    <source>
        <dbReference type="ARBA" id="ARBA00004167"/>
    </source>
</evidence>
<dbReference type="PANTHER" id="PTHR45889">
    <property type="entry name" value="IG-LIKE DOMAIN-CONTAINING PROTEIN"/>
    <property type="match status" value="1"/>
</dbReference>
<dbReference type="Pfam" id="PF13927">
    <property type="entry name" value="Ig_3"/>
    <property type="match status" value="1"/>
</dbReference>
<proteinExistence type="predicted"/>
<dbReference type="SUPFAM" id="SSF48726">
    <property type="entry name" value="Immunoglobulin"/>
    <property type="match status" value="2"/>
</dbReference>
<dbReference type="InterPro" id="IPR003598">
    <property type="entry name" value="Ig_sub2"/>
</dbReference>
<dbReference type="InterPro" id="IPR013783">
    <property type="entry name" value="Ig-like_fold"/>
</dbReference>
<evidence type="ECO:0000256" key="4">
    <source>
        <dbReference type="SAM" id="Phobius"/>
    </source>
</evidence>
<sequence>VITGYDGVLMEGDTIQLTCQSTGSKPAANIRWFKGNQELKGQRREKKDNNKKTFTVISTVNITVEWVDNMTPVRCQMDHPALRTTLLQTSQDLHVQYKPRLVITPSSDIFEEGDTMELSCIATGNPNPSSIQWARRDGEMPDRARILGNKLVITALNKTDNGTYKCEGFNNIGHSAEEYTLYVREAQCFTDPARHTIRAKYQATFAAQIGTDQAVIGGVVAVVLFITLCLLIVLTHYFGRQKGTYFTHEAKGAEDAPDADTAILNAEGGHSHPEEKKEYFL</sequence>
<dbReference type="GO" id="GO:0016020">
    <property type="term" value="C:membrane"/>
    <property type="evidence" value="ECO:0007669"/>
    <property type="project" value="UniProtKB-SubCell"/>
</dbReference>
<evidence type="ECO:0000256" key="2">
    <source>
        <dbReference type="ARBA" id="ARBA00023136"/>
    </source>
</evidence>
<dbReference type="SMART" id="SM00409">
    <property type="entry name" value="IG"/>
    <property type="match status" value="1"/>
</dbReference>
<dbReference type="PANTHER" id="PTHR45889:SF8">
    <property type="entry name" value="IG-LIKE DOMAIN-CONTAINING PROTEIN"/>
    <property type="match status" value="1"/>
</dbReference>
<keyword evidence="2 4" id="KW-0472">Membrane</keyword>
<feature type="transmembrane region" description="Helical" evidence="4">
    <location>
        <begin position="214"/>
        <end position="238"/>
    </location>
</feature>
<dbReference type="Pfam" id="PF08205">
    <property type="entry name" value="C2-set_2"/>
    <property type="match status" value="1"/>
</dbReference>
<evidence type="ECO:0000256" key="3">
    <source>
        <dbReference type="ARBA" id="ARBA00023157"/>
    </source>
</evidence>
<dbReference type="InterPro" id="IPR013162">
    <property type="entry name" value="CD80_C2-set"/>
</dbReference>
<evidence type="ECO:0000259" key="5">
    <source>
        <dbReference type="PROSITE" id="PS50835"/>
    </source>
</evidence>
<keyword evidence="4" id="KW-1133">Transmembrane helix</keyword>
<reference evidence="6" key="1">
    <citation type="submission" date="2025-08" db="UniProtKB">
        <authorList>
            <consortium name="Ensembl"/>
        </authorList>
    </citation>
    <scope>IDENTIFICATION</scope>
</reference>
<keyword evidence="4" id="KW-0812">Transmembrane</keyword>
<evidence type="ECO:0000313" key="6">
    <source>
        <dbReference type="Ensembl" id="ENSPMAP00000009070.1"/>
    </source>
</evidence>
<dbReference type="GeneTree" id="ENSGT00940000155947"/>
<organism evidence="6">
    <name type="scientific">Petromyzon marinus</name>
    <name type="common">Sea lamprey</name>
    <dbReference type="NCBI Taxonomy" id="7757"/>
    <lineage>
        <taxon>Eukaryota</taxon>
        <taxon>Metazoa</taxon>
        <taxon>Chordata</taxon>
        <taxon>Craniata</taxon>
        <taxon>Vertebrata</taxon>
        <taxon>Cyclostomata</taxon>
        <taxon>Hyperoartia</taxon>
        <taxon>Petromyzontiformes</taxon>
        <taxon>Petromyzontidae</taxon>
        <taxon>Petromyzon</taxon>
    </lineage>
</organism>
<dbReference type="InterPro" id="IPR036179">
    <property type="entry name" value="Ig-like_dom_sf"/>
</dbReference>
<dbReference type="HOGENOM" id="CLU_047574_0_1_1"/>
<dbReference type="Ensembl" id="ENSPMAT00000009110.1">
    <property type="protein sequence ID" value="ENSPMAP00000009070.1"/>
    <property type="gene ID" value="ENSPMAG00000008240.1"/>
</dbReference>
<dbReference type="InterPro" id="IPR007110">
    <property type="entry name" value="Ig-like_dom"/>
</dbReference>
<dbReference type="SMART" id="SM00408">
    <property type="entry name" value="IGc2"/>
    <property type="match status" value="2"/>
</dbReference>
<dbReference type="InterPro" id="IPR003599">
    <property type="entry name" value="Ig_sub"/>
</dbReference>
<comment type="subcellular location">
    <subcellularLocation>
        <location evidence="1">Membrane</location>
        <topology evidence="1">Single-pass membrane protein</topology>
    </subcellularLocation>
</comment>
<dbReference type="AlphaFoldDB" id="S4RV30"/>
<protein>
    <submittedName>
        <fullName evidence="6">Cell adhesion molecule 2a</fullName>
    </submittedName>
</protein>
<reference evidence="6" key="2">
    <citation type="submission" date="2025-09" db="UniProtKB">
        <authorList>
            <consortium name="Ensembl"/>
        </authorList>
    </citation>
    <scope>IDENTIFICATION</scope>
</reference>
<dbReference type="GO" id="GO:0007156">
    <property type="term" value="P:homophilic cell adhesion via plasma membrane adhesion molecules"/>
    <property type="evidence" value="ECO:0007669"/>
    <property type="project" value="TreeGrafter"/>
</dbReference>
<feature type="domain" description="Ig-like" evidence="5">
    <location>
        <begin position="1"/>
        <end position="94"/>
    </location>
</feature>